<evidence type="ECO:0000256" key="7">
    <source>
        <dbReference type="SAM" id="Phobius"/>
    </source>
</evidence>
<evidence type="ECO:0000256" key="1">
    <source>
        <dbReference type="ARBA" id="ARBA00004651"/>
    </source>
</evidence>
<dbReference type="EMBL" id="CP032321">
    <property type="protein sequence ID" value="QCN94025.1"/>
    <property type="molecule type" value="Genomic_DNA"/>
</dbReference>
<feature type="transmembrane region" description="Helical" evidence="7">
    <location>
        <begin position="288"/>
        <end position="317"/>
    </location>
</feature>
<accession>A0A4D8PFP1</accession>
<feature type="compositionally biased region" description="Low complexity" evidence="6">
    <location>
        <begin position="720"/>
        <end position="738"/>
    </location>
</feature>
<evidence type="ECO:0000313" key="11">
    <source>
        <dbReference type="Proteomes" id="UP000298595"/>
    </source>
</evidence>
<feature type="transmembrane region" description="Helical" evidence="7">
    <location>
        <begin position="94"/>
        <end position="112"/>
    </location>
</feature>
<protein>
    <submittedName>
        <fullName evidence="10">ComEC family competence protein</fullName>
    </submittedName>
</protein>
<dbReference type="InterPro" id="IPR052159">
    <property type="entry name" value="Competence_DNA_uptake"/>
</dbReference>
<feature type="transmembrane region" description="Helical" evidence="7">
    <location>
        <begin position="522"/>
        <end position="546"/>
    </location>
</feature>
<dbReference type="PANTHER" id="PTHR30619:SF1">
    <property type="entry name" value="RECOMBINATION PROTEIN 2"/>
    <property type="match status" value="1"/>
</dbReference>
<evidence type="ECO:0000256" key="6">
    <source>
        <dbReference type="SAM" id="MobiDB-lite"/>
    </source>
</evidence>
<dbReference type="InterPro" id="IPR025405">
    <property type="entry name" value="DUF4131"/>
</dbReference>
<evidence type="ECO:0000259" key="9">
    <source>
        <dbReference type="Pfam" id="PF13567"/>
    </source>
</evidence>
<keyword evidence="2" id="KW-1003">Cell membrane</keyword>
<feature type="domain" description="DUF4131" evidence="9">
    <location>
        <begin position="67"/>
        <end position="221"/>
    </location>
</feature>
<organism evidence="10 11">
    <name type="scientific">Azospirillum argentinense</name>
    <dbReference type="NCBI Taxonomy" id="2970906"/>
    <lineage>
        <taxon>Bacteria</taxon>
        <taxon>Pseudomonadati</taxon>
        <taxon>Pseudomonadota</taxon>
        <taxon>Alphaproteobacteria</taxon>
        <taxon>Rhodospirillales</taxon>
        <taxon>Azospirillaceae</taxon>
        <taxon>Azospirillum</taxon>
    </lineage>
</organism>
<keyword evidence="5 7" id="KW-0472">Membrane</keyword>
<dbReference type="GO" id="GO:0005886">
    <property type="term" value="C:plasma membrane"/>
    <property type="evidence" value="ECO:0007669"/>
    <property type="project" value="UniProtKB-SubCell"/>
</dbReference>
<evidence type="ECO:0000313" key="10">
    <source>
        <dbReference type="EMBL" id="QCN94025.1"/>
    </source>
</evidence>
<dbReference type="Pfam" id="PF03772">
    <property type="entry name" value="Competence"/>
    <property type="match status" value="1"/>
</dbReference>
<feature type="domain" description="ComEC/Rec2-related protein" evidence="8">
    <location>
        <begin position="267"/>
        <end position="550"/>
    </location>
</feature>
<feature type="transmembrane region" description="Helical" evidence="7">
    <location>
        <begin position="70"/>
        <end position="87"/>
    </location>
</feature>
<dbReference type="Pfam" id="PF13567">
    <property type="entry name" value="DUF4131"/>
    <property type="match status" value="1"/>
</dbReference>
<dbReference type="Proteomes" id="UP000298595">
    <property type="component" value="Chromosome"/>
</dbReference>
<dbReference type="RefSeq" id="WP_137114362.1">
    <property type="nucleotide sequence ID" value="NZ_CP032321.1"/>
</dbReference>
<feature type="transmembrane region" description="Helical" evidence="7">
    <location>
        <begin position="46"/>
        <end position="64"/>
    </location>
</feature>
<evidence type="ECO:0000259" key="8">
    <source>
        <dbReference type="Pfam" id="PF03772"/>
    </source>
</evidence>
<dbReference type="PANTHER" id="PTHR30619">
    <property type="entry name" value="DNA INTERNALIZATION/COMPETENCE PROTEIN COMEC/REC2"/>
    <property type="match status" value="1"/>
</dbReference>
<evidence type="ECO:0000256" key="5">
    <source>
        <dbReference type="ARBA" id="ARBA00023136"/>
    </source>
</evidence>
<dbReference type="AlphaFoldDB" id="A0A4D8PFP1"/>
<feature type="region of interest" description="Disordered" evidence="6">
    <location>
        <begin position="711"/>
        <end position="738"/>
    </location>
</feature>
<keyword evidence="3 7" id="KW-0812">Transmembrane</keyword>
<comment type="subcellular location">
    <subcellularLocation>
        <location evidence="1">Cell membrane</location>
        <topology evidence="1">Multi-pass membrane protein</topology>
    </subcellularLocation>
</comment>
<gene>
    <name evidence="10" type="ORF">D3093_01350</name>
</gene>
<feature type="transmembrane region" description="Helical" evidence="7">
    <location>
        <begin position="553"/>
        <end position="569"/>
    </location>
</feature>
<evidence type="ECO:0000256" key="3">
    <source>
        <dbReference type="ARBA" id="ARBA00022692"/>
    </source>
</evidence>
<proteinExistence type="predicted"/>
<keyword evidence="4 7" id="KW-1133">Transmembrane helix</keyword>
<dbReference type="InterPro" id="IPR004477">
    <property type="entry name" value="ComEC_N"/>
</dbReference>
<feature type="transmembrane region" description="Helical" evidence="7">
    <location>
        <begin position="432"/>
        <end position="454"/>
    </location>
</feature>
<reference evidence="10 11" key="1">
    <citation type="submission" date="2018-09" db="EMBL/GenBank/DDBJ databases">
        <title>Whole genome based analysis of evolution and adaptive divergence in Indian and Brazilian strains of Azospirillum brasilense.</title>
        <authorList>
            <person name="Singh C."/>
            <person name="Tripathi A.K."/>
        </authorList>
    </citation>
    <scope>NUCLEOTIDE SEQUENCE [LARGE SCALE GENOMIC DNA]</scope>
    <source>
        <strain evidence="10 11">MTCC4035</strain>
    </source>
</reference>
<feature type="transmembrane region" description="Helical" evidence="7">
    <location>
        <begin position="460"/>
        <end position="480"/>
    </location>
</feature>
<evidence type="ECO:0000256" key="2">
    <source>
        <dbReference type="ARBA" id="ARBA00022475"/>
    </source>
</evidence>
<feature type="transmembrane region" description="Helical" evidence="7">
    <location>
        <begin position="329"/>
        <end position="349"/>
    </location>
</feature>
<name>A0A4D8PFP1_9PROT</name>
<evidence type="ECO:0000256" key="4">
    <source>
        <dbReference type="ARBA" id="ARBA00022989"/>
    </source>
</evidence>
<dbReference type="NCBIfam" id="TIGR00360">
    <property type="entry name" value="ComEC_N-term"/>
    <property type="match status" value="1"/>
</dbReference>
<dbReference type="KEGG" id="aare:D3093_01350"/>
<sequence>MAHGVEEGIAGGLAAEEGNAGPVRRGVGARLSAAALECLAAERERWALWLPVGTGAGVALYFGLPAEPPLWLGPGAAVGCLALLWLARRRLAPVVLLLGLLSVALGFAAAQLHSVAAMAPMLTRELGPVQVTGRVLAIERQPTGTRLMIGEPMVERLAPEATPKRVRLHLPAKVTPPEAGTVVRLRAMLHPPAAPAEPGAFDLQRRAYFEGFGAVGFVMGAPVAQEAPPPDGWRRVTVAFERARAAIAERVRAVVADSAEASVTAALLNGDAAAIPGPMMDAFRDSGLAHLLSISGLHVGIAAGIVFWVVRALLALAPWIALRWPIKKIAALAGILSAILYTLLVGAPLPTLRSVLMTGLVMGAVIADRSPISMRLVAFAGIVTVLYDPEGMLGPSFQMSFAAVVALIAAFERFTPWAVSRRREMGWLGKGAMTLGGIAFSSVVATVATTPYGLYHFQQVAFYGVLSNMVAIPITTVWIMPFSLLSYLLLPFGLEEPAVTAMSWGVWLVIETAERTAALPGATAFLPAMPDAAIAAVTLGGLWLAIWTGRWRWLGLVALAGGLVAPAIAPRPDILVSEDGKLMAVRGADGILSLSTASDGRVANTWRRRDGMEKPEEKAGQDVWPLAGVSLDGRLRCDALGCLYRAQGKTVALLRQPDALPEDCAVADAVVTATPSRGCRAPLVIDRWQLRREGAHTLTLSDKGIRVESVRGRRGDRPWTMGGRTMGGTLTDGRTGAR</sequence>